<dbReference type="AlphaFoldDB" id="A0A139AP38"/>
<dbReference type="SFLD" id="SFLDS00003">
    <property type="entry name" value="Haloacid_Dehalogenase"/>
    <property type="match status" value="1"/>
</dbReference>
<dbReference type="OMA" id="FHHMVMG"/>
<dbReference type="OrthoDB" id="40579at2759"/>
<dbReference type="Gene3D" id="3.40.50.1000">
    <property type="entry name" value="HAD superfamily/HAD-like"/>
    <property type="match status" value="1"/>
</dbReference>
<reference evidence="1 2" key="1">
    <citation type="journal article" date="2015" name="Genome Biol. Evol.">
        <title>Phylogenomic analyses indicate that early fungi evolved digesting cell walls of algal ancestors of land plants.</title>
        <authorList>
            <person name="Chang Y."/>
            <person name="Wang S."/>
            <person name="Sekimoto S."/>
            <person name="Aerts A.L."/>
            <person name="Choi C."/>
            <person name="Clum A."/>
            <person name="LaButti K.M."/>
            <person name="Lindquist E.A."/>
            <person name="Yee Ngan C."/>
            <person name="Ohm R.A."/>
            <person name="Salamov A.A."/>
            <person name="Grigoriev I.V."/>
            <person name="Spatafora J.W."/>
            <person name="Berbee M.L."/>
        </authorList>
    </citation>
    <scope>NUCLEOTIDE SEQUENCE [LARGE SCALE GENOMIC DNA]</scope>
    <source>
        <strain evidence="1 2">JEL478</strain>
    </source>
</reference>
<gene>
    <name evidence="1" type="ORF">M427DRAFT_143876</name>
</gene>
<keyword evidence="2" id="KW-1185">Reference proteome</keyword>
<dbReference type="STRING" id="1344416.A0A139AP38"/>
<evidence type="ECO:0000313" key="2">
    <source>
        <dbReference type="Proteomes" id="UP000070544"/>
    </source>
</evidence>
<organism evidence="1 2">
    <name type="scientific">Gonapodya prolifera (strain JEL478)</name>
    <name type="common">Monoblepharis prolifera</name>
    <dbReference type="NCBI Taxonomy" id="1344416"/>
    <lineage>
        <taxon>Eukaryota</taxon>
        <taxon>Fungi</taxon>
        <taxon>Fungi incertae sedis</taxon>
        <taxon>Chytridiomycota</taxon>
        <taxon>Chytridiomycota incertae sedis</taxon>
        <taxon>Monoblepharidomycetes</taxon>
        <taxon>Monoblepharidales</taxon>
        <taxon>Gonapodyaceae</taxon>
        <taxon>Gonapodya</taxon>
    </lineage>
</organism>
<dbReference type="InterPro" id="IPR036412">
    <property type="entry name" value="HAD-like_sf"/>
</dbReference>
<proteinExistence type="predicted"/>
<dbReference type="SUPFAM" id="SSF56784">
    <property type="entry name" value="HAD-like"/>
    <property type="match status" value="1"/>
</dbReference>
<dbReference type="Proteomes" id="UP000070544">
    <property type="component" value="Unassembled WGS sequence"/>
</dbReference>
<dbReference type="Pfam" id="PF00702">
    <property type="entry name" value="Hydrolase"/>
    <property type="match status" value="1"/>
</dbReference>
<dbReference type="EMBL" id="KQ965742">
    <property type="protein sequence ID" value="KXS18488.1"/>
    <property type="molecule type" value="Genomic_DNA"/>
</dbReference>
<accession>A0A139AP38</accession>
<protein>
    <submittedName>
        <fullName evidence="1">HAD-like protein</fullName>
    </submittedName>
</protein>
<dbReference type="GO" id="GO:0016791">
    <property type="term" value="F:phosphatase activity"/>
    <property type="evidence" value="ECO:0007669"/>
    <property type="project" value="TreeGrafter"/>
</dbReference>
<dbReference type="InterPro" id="IPR023214">
    <property type="entry name" value="HAD_sf"/>
</dbReference>
<dbReference type="Gene3D" id="1.10.150.240">
    <property type="entry name" value="Putative phosphatase, domain 2"/>
    <property type="match status" value="1"/>
</dbReference>
<sequence length="234" mass="25958">MSIEFVIFDMDGLLLDTERIYTEVTQEIVSRFGKTYTWSLKAKLMGLKQLDAAKLLVQSLELEDVLSAEAYLDERNRLQAARFPLAKPMPGALKLVKHLKEHGIPIAVATSSHRNAFNLKTQNNRELFDCFGTHVTVGDDPEVKSGKPSPDIFFAAALKLGYDVEHNPGTFGKLGLVFEDAPSGAEAGLNARLNVILVPDENLAVEPNLRERCTDVISSLELFIPEKYGLPPYK</sequence>
<dbReference type="InterPro" id="IPR023198">
    <property type="entry name" value="PGP-like_dom2"/>
</dbReference>
<dbReference type="PANTHER" id="PTHR18901">
    <property type="entry name" value="2-DEOXYGLUCOSE-6-PHOSPHATE PHOSPHATASE 2"/>
    <property type="match status" value="1"/>
</dbReference>
<dbReference type="FunFam" id="1.10.150.240:FF:000001">
    <property type="entry name" value="Haloacid dehalogenase-like hydrolase domain"/>
    <property type="match status" value="1"/>
</dbReference>
<evidence type="ECO:0000313" key="1">
    <source>
        <dbReference type="EMBL" id="KXS18488.1"/>
    </source>
</evidence>
<dbReference type="PANTHER" id="PTHR18901:SF38">
    <property type="entry name" value="PSEUDOURIDINE-5'-PHOSPHATASE"/>
    <property type="match status" value="1"/>
</dbReference>
<dbReference type="SFLD" id="SFLDG01129">
    <property type="entry name" value="C1.5:_HAD__Beta-PGM__Phosphata"/>
    <property type="match status" value="1"/>
</dbReference>
<name>A0A139AP38_GONPJ</name>